<organism evidence="7 8">
    <name type="scientific">Temnothorax longispinosus</name>
    <dbReference type="NCBI Taxonomy" id="300112"/>
    <lineage>
        <taxon>Eukaryota</taxon>
        <taxon>Metazoa</taxon>
        <taxon>Ecdysozoa</taxon>
        <taxon>Arthropoda</taxon>
        <taxon>Hexapoda</taxon>
        <taxon>Insecta</taxon>
        <taxon>Pterygota</taxon>
        <taxon>Neoptera</taxon>
        <taxon>Endopterygota</taxon>
        <taxon>Hymenoptera</taxon>
        <taxon>Apocrita</taxon>
        <taxon>Aculeata</taxon>
        <taxon>Formicoidea</taxon>
        <taxon>Formicidae</taxon>
        <taxon>Myrmicinae</taxon>
        <taxon>Temnothorax</taxon>
    </lineage>
</organism>
<dbReference type="AlphaFoldDB" id="A0A4S2JMP4"/>
<evidence type="ECO:0000256" key="6">
    <source>
        <dbReference type="SAM" id="Phobius"/>
    </source>
</evidence>
<comment type="subcellular location">
    <subcellularLocation>
        <location evidence="1">Membrane</location>
        <topology evidence="1">Multi-pass membrane protein</topology>
    </subcellularLocation>
</comment>
<dbReference type="PRINTS" id="PR00259">
    <property type="entry name" value="TMFOUR"/>
</dbReference>
<feature type="transmembrane region" description="Helical" evidence="6">
    <location>
        <begin position="216"/>
        <end position="238"/>
    </location>
</feature>
<feature type="transmembrane region" description="Helical" evidence="6">
    <location>
        <begin position="91"/>
        <end position="114"/>
    </location>
</feature>
<dbReference type="Proteomes" id="UP000310200">
    <property type="component" value="Unassembled WGS sequence"/>
</dbReference>
<gene>
    <name evidence="7" type="ORF">DBV15_05841</name>
</gene>
<feature type="transmembrane region" description="Helical" evidence="6">
    <location>
        <begin position="377"/>
        <end position="401"/>
    </location>
</feature>
<evidence type="ECO:0000256" key="3">
    <source>
        <dbReference type="ARBA" id="ARBA00022692"/>
    </source>
</evidence>
<dbReference type="CDD" id="cd03127">
    <property type="entry name" value="tetraspanin_LEL"/>
    <property type="match status" value="2"/>
</dbReference>
<keyword evidence="3 6" id="KW-0812">Transmembrane</keyword>
<dbReference type="STRING" id="300112.A0A4S2JMP4"/>
<dbReference type="InterPro" id="IPR008952">
    <property type="entry name" value="Tetraspanin_EC2_sf"/>
</dbReference>
<evidence type="ECO:0000256" key="4">
    <source>
        <dbReference type="ARBA" id="ARBA00022989"/>
    </source>
</evidence>
<feature type="transmembrane region" description="Helical" evidence="6">
    <location>
        <begin position="345"/>
        <end position="370"/>
    </location>
</feature>
<feature type="transmembrane region" description="Helical" evidence="6">
    <location>
        <begin position="58"/>
        <end position="79"/>
    </location>
</feature>
<accession>A0A4S2JMP4</accession>
<feature type="transmembrane region" description="Helical" evidence="6">
    <location>
        <begin position="306"/>
        <end position="333"/>
    </location>
</feature>
<dbReference type="Gene3D" id="1.10.1450.10">
    <property type="entry name" value="Tetraspanin"/>
    <property type="match status" value="2"/>
</dbReference>
<dbReference type="InterPro" id="IPR018499">
    <property type="entry name" value="Tetraspanin/Peripherin"/>
</dbReference>
<dbReference type="PANTHER" id="PTHR19282">
    <property type="entry name" value="TETRASPANIN"/>
    <property type="match status" value="1"/>
</dbReference>
<reference evidence="7 8" key="1">
    <citation type="journal article" date="2019" name="Philos. Trans. R. Soc. Lond., B, Biol. Sci.">
        <title>Ant behaviour and brain gene expression of defending hosts depend on the ecological success of the intruding social parasite.</title>
        <authorList>
            <person name="Kaur R."/>
            <person name="Stoldt M."/>
            <person name="Jongepier E."/>
            <person name="Feldmeyer B."/>
            <person name="Menzel F."/>
            <person name="Bornberg-Bauer E."/>
            <person name="Foitzik S."/>
        </authorList>
    </citation>
    <scope>NUCLEOTIDE SEQUENCE [LARGE SCALE GENOMIC DNA]</scope>
    <source>
        <tissue evidence="7">Whole body</tissue>
    </source>
</reference>
<proteinExistence type="inferred from homology"/>
<dbReference type="SUPFAM" id="SSF48652">
    <property type="entry name" value="Tetraspanin"/>
    <property type="match status" value="2"/>
</dbReference>
<dbReference type="EMBL" id="QBLH01003605">
    <property type="protein sequence ID" value="TGZ37140.1"/>
    <property type="molecule type" value="Genomic_DNA"/>
</dbReference>
<evidence type="ECO:0000256" key="2">
    <source>
        <dbReference type="ARBA" id="ARBA00006840"/>
    </source>
</evidence>
<keyword evidence="5 6" id="KW-0472">Membrane</keyword>
<dbReference type="GO" id="GO:0005886">
    <property type="term" value="C:plasma membrane"/>
    <property type="evidence" value="ECO:0007669"/>
    <property type="project" value="TreeGrafter"/>
</dbReference>
<name>A0A4S2JMP4_9HYME</name>
<dbReference type="PANTHER" id="PTHR19282:SF28">
    <property type="entry name" value="TETRASPANIN"/>
    <property type="match status" value="1"/>
</dbReference>
<keyword evidence="8" id="KW-1185">Reference proteome</keyword>
<protein>
    <submittedName>
        <fullName evidence="7">Tetraspanin</fullName>
    </submittedName>
</protein>
<feature type="transmembrane region" description="Helical" evidence="6">
    <location>
        <begin position="29"/>
        <end position="46"/>
    </location>
</feature>
<comment type="caution">
    <text evidence="7">The sequence shown here is derived from an EMBL/GenBank/DDBJ whole genome shotgun (WGS) entry which is preliminary data.</text>
</comment>
<comment type="similarity">
    <text evidence="2">Belongs to the tetraspanin (TM4SF) family.</text>
</comment>
<sequence>MRRFSGNGDDAAESGAEDHQVLDVRFQPVLRGIVLLSIGLVIHGVYHQYQHFLDNSFFSVPSLLVAVGSIIFIIAFFGCCGAARESYCMTITFCTLLATIFILEIIGGTLGYVMRAQVATVAREKMLDTMPKYNESQEIQRVWDTLQQNFHCCGTVNATDWTSPQMGNLTGIPMSCCDNTIGAVGTSNCTSTSPTLHPVGCITAFANFAEKHAAKIAGVGIGLAVIQLVGIFLSSYLAKSIRNCYQTMPTRRSSVGIGNRWCRLASADCAEGARNPPRCASAPGRSQREGKMAATHLDVGLRCIKYLLCAVNSLFVLTGVMIISVGTTIYAVYENFSHFLDASYFSPATLLIVVGILVFIIAFMGCCGALRESTCMVLVFAVLLSFVLILELAAAVAAYALQDGIKDLLAEKINLTMHQYEKNEEAKFAIDFMQSRLRCCGYNGYMDWNNVPFNNTHIDVPDSCCAYLVDELSDRCYGKYHEGCISRLSIIVHRSALYIGTGAVAIALIQLTGIMFACMLGRAIRRQKTERERRRWELRENLVNGYEPLGKSDPVTTFPVSLVSYHQAARENDTTK</sequence>
<evidence type="ECO:0000256" key="5">
    <source>
        <dbReference type="ARBA" id="ARBA00023136"/>
    </source>
</evidence>
<evidence type="ECO:0000256" key="1">
    <source>
        <dbReference type="ARBA" id="ARBA00004141"/>
    </source>
</evidence>
<dbReference type="InterPro" id="IPR018503">
    <property type="entry name" value="Tetraspanin_CS"/>
</dbReference>
<dbReference type="PROSITE" id="PS00421">
    <property type="entry name" value="TM4_1"/>
    <property type="match status" value="1"/>
</dbReference>
<keyword evidence="4 6" id="KW-1133">Transmembrane helix</keyword>
<evidence type="ECO:0000313" key="8">
    <source>
        <dbReference type="Proteomes" id="UP000310200"/>
    </source>
</evidence>
<feature type="transmembrane region" description="Helical" evidence="6">
    <location>
        <begin position="496"/>
        <end position="524"/>
    </location>
</feature>
<dbReference type="Pfam" id="PF00335">
    <property type="entry name" value="Tetraspanin"/>
    <property type="match status" value="2"/>
</dbReference>
<evidence type="ECO:0000313" key="7">
    <source>
        <dbReference type="EMBL" id="TGZ37140.1"/>
    </source>
</evidence>